<dbReference type="GO" id="GO:0006935">
    <property type="term" value="P:chemotaxis"/>
    <property type="evidence" value="ECO:0007669"/>
    <property type="project" value="InterPro"/>
</dbReference>
<evidence type="ECO:0000256" key="3">
    <source>
        <dbReference type="PROSITE-ProRule" id="PRU00284"/>
    </source>
</evidence>
<evidence type="ECO:0000259" key="4">
    <source>
        <dbReference type="PROSITE" id="PS50111"/>
    </source>
</evidence>
<dbReference type="AlphaFoldDB" id="A0A2W5P5N1"/>
<dbReference type="GO" id="GO:0007165">
    <property type="term" value="P:signal transduction"/>
    <property type="evidence" value="ECO:0007669"/>
    <property type="project" value="UniProtKB-KW"/>
</dbReference>
<sequence>MPRRIRSLLTSLSAEVTSHADRSEAIASQTRLLALNAAIEAARSGEAGRGFGVVAQEVKALAAQASNSSRAFREELLGRLTHGSEIATELVRELEGGRLGELAQSIADALSRMLYDRTIDVRVLASDHSVAESLLTEGSERAEARALERLRSLLSYSPYFLNAFVVGADGTVAVCAHDNAAVRRVRFDGFPQFQHVMAGGACDGWATDEVWENPWSNDRKVLIFVAPVLAAGVTIGVCYLEFDFEGQVAKLIDVMNRSTERASISIVDHIGRVMATTGGYAFGTAHPHASAASARTIQSHDGLIVAQATVPSDHGVPGLRFRCVIEDRVATDREIVAAVRGVAE</sequence>
<dbReference type="EMBL" id="QFQI01000003">
    <property type="protein sequence ID" value="PZQ61092.1"/>
    <property type="molecule type" value="Genomic_DNA"/>
</dbReference>
<comment type="similarity">
    <text evidence="2">Belongs to the methyl-accepting chemotaxis (MCP) protein family.</text>
</comment>
<dbReference type="Proteomes" id="UP000249229">
    <property type="component" value="Unassembled WGS sequence"/>
</dbReference>
<dbReference type="Pfam" id="PF00015">
    <property type="entry name" value="MCPsignal"/>
    <property type="match status" value="1"/>
</dbReference>
<dbReference type="SUPFAM" id="SSF58104">
    <property type="entry name" value="Methyl-accepting chemotaxis protein (MCP) signaling domain"/>
    <property type="match status" value="1"/>
</dbReference>
<organism evidence="5 6">
    <name type="scientific">Sphingomonas taxi</name>
    <dbReference type="NCBI Taxonomy" id="1549858"/>
    <lineage>
        <taxon>Bacteria</taxon>
        <taxon>Pseudomonadati</taxon>
        <taxon>Pseudomonadota</taxon>
        <taxon>Alphaproteobacteria</taxon>
        <taxon>Sphingomonadales</taxon>
        <taxon>Sphingomonadaceae</taxon>
        <taxon>Sphingomonas</taxon>
    </lineage>
</organism>
<evidence type="ECO:0000256" key="1">
    <source>
        <dbReference type="ARBA" id="ARBA00023224"/>
    </source>
</evidence>
<dbReference type="Gene3D" id="3.30.450.20">
    <property type="entry name" value="PAS domain"/>
    <property type="match status" value="1"/>
</dbReference>
<dbReference type="GO" id="GO:0004888">
    <property type="term" value="F:transmembrane signaling receptor activity"/>
    <property type="evidence" value="ECO:0007669"/>
    <property type="project" value="InterPro"/>
</dbReference>
<dbReference type="GO" id="GO:0016020">
    <property type="term" value="C:membrane"/>
    <property type="evidence" value="ECO:0007669"/>
    <property type="project" value="InterPro"/>
</dbReference>
<dbReference type="PRINTS" id="PR00260">
    <property type="entry name" value="CHEMTRNSDUCR"/>
</dbReference>
<name>A0A2W5P5N1_9SPHN</name>
<accession>A0A2W5P5N1</accession>
<protein>
    <recommendedName>
        <fullName evidence="4">Methyl-accepting transducer domain-containing protein</fullName>
    </recommendedName>
</protein>
<dbReference type="PROSITE" id="PS50111">
    <property type="entry name" value="CHEMOTAXIS_TRANSDUC_2"/>
    <property type="match status" value="1"/>
</dbReference>
<evidence type="ECO:0000313" key="6">
    <source>
        <dbReference type="Proteomes" id="UP000249229"/>
    </source>
</evidence>
<feature type="domain" description="Methyl-accepting transducer" evidence="4">
    <location>
        <begin position="9"/>
        <end position="70"/>
    </location>
</feature>
<dbReference type="Gene3D" id="1.10.287.950">
    <property type="entry name" value="Methyl-accepting chemotaxis protein"/>
    <property type="match status" value="1"/>
</dbReference>
<evidence type="ECO:0000256" key="2">
    <source>
        <dbReference type="ARBA" id="ARBA00029447"/>
    </source>
</evidence>
<proteinExistence type="inferred from homology"/>
<dbReference type="InterPro" id="IPR004089">
    <property type="entry name" value="MCPsignal_dom"/>
</dbReference>
<evidence type="ECO:0000313" key="5">
    <source>
        <dbReference type="EMBL" id="PZQ61092.1"/>
    </source>
</evidence>
<dbReference type="CDD" id="cd18773">
    <property type="entry name" value="PDC1_HK_sensor"/>
    <property type="match status" value="1"/>
</dbReference>
<reference evidence="5 6" key="1">
    <citation type="submission" date="2017-08" db="EMBL/GenBank/DDBJ databases">
        <title>Infants hospitalized years apart are colonized by the same room-sourced microbial strains.</title>
        <authorList>
            <person name="Brooks B."/>
            <person name="Olm M.R."/>
            <person name="Firek B.A."/>
            <person name="Baker R."/>
            <person name="Thomas B.C."/>
            <person name="Morowitz M.J."/>
            <person name="Banfield J.F."/>
        </authorList>
    </citation>
    <scope>NUCLEOTIDE SEQUENCE [LARGE SCALE GENOMIC DNA]</scope>
    <source>
        <strain evidence="5">S2_005_001_R1_22</strain>
    </source>
</reference>
<comment type="caution">
    <text evidence="5">The sequence shown here is derived from an EMBL/GenBank/DDBJ whole genome shotgun (WGS) entry which is preliminary data.</text>
</comment>
<keyword evidence="1 3" id="KW-0807">Transducer</keyword>
<dbReference type="PANTHER" id="PTHR32089">
    <property type="entry name" value="METHYL-ACCEPTING CHEMOTAXIS PROTEIN MCPB"/>
    <property type="match status" value="1"/>
</dbReference>
<dbReference type="InterPro" id="IPR004090">
    <property type="entry name" value="Chemotax_Me-accpt_rcpt"/>
</dbReference>
<dbReference type="PANTHER" id="PTHR32089:SF112">
    <property type="entry name" value="LYSOZYME-LIKE PROTEIN-RELATED"/>
    <property type="match status" value="1"/>
</dbReference>
<gene>
    <name evidence="5" type="ORF">DI544_05810</name>
</gene>